<keyword evidence="2" id="KW-1185">Reference proteome</keyword>
<evidence type="ECO:0000313" key="2">
    <source>
        <dbReference type="Proteomes" id="UP001642540"/>
    </source>
</evidence>
<reference evidence="1 2" key="1">
    <citation type="submission" date="2024-08" db="EMBL/GenBank/DDBJ databases">
        <authorList>
            <person name="Cucini C."/>
            <person name="Frati F."/>
        </authorList>
    </citation>
    <scope>NUCLEOTIDE SEQUENCE [LARGE SCALE GENOMIC DNA]</scope>
</reference>
<dbReference type="EMBL" id="CAXLJM020000029">
    <property type="protein sequence ID" value="CAL8097567.1"/>
    <property type="molecule type" value="Genomic_DNA"/>
</dbReference>
<comment type="caution">
    <text evidence="1">The sequence shown here is derived from an EMBL/GenBank/DDBJ whole genome shotgun (WGS) entry which is preliminary data.</text>
</comment>
<organism evidence="1 2">
    <name type="scientific">Orchesella dallaii</name>
    <dbReference type="NCBI Taxonomy" id="48710"/>
    <lineage>
        <taxon>Eukaryota</taxon>
        <taxon>Metazoa</taxon>
        <taxon>Ecdysozoa</taxon>
        <taxon>Arthropoda</taxon>
        <taxon>Hexapoda</taxon>
        <taxon>Collembola</taxon>
        <taxon>Entomobryomorpha</taxon>
        <taxon>Entomobryoidea</taxon>
        <taxon>Orchesellidae</taxon>
        <taxon>Orchesellinae</taxon>
        <taxon>Orchesella</taxon>
    </lineage>
</organism>
<sequence>MKFRDKIKSTLKLKPTKKYKKELKLLKRQVKWAIRNDSKCNLLNEIKKHNLFKGIQRVHNIKKPSSCNFDMDPNMVNDFFVNISMPSTTTQSNKDVRHDYNDLDITKQTFQIHSVTPQYLYKLWKKMKNQDSASYDHLGICPKMIPASLIYLMRLLIMVKYRTY</sequence>
<gene>
    <name evidence="1" type="ORF">ODALV1_LOCUS9673</name>
</gene>
<accession>A0ABP1QBX5</accession>
<name>A0ABP1QBX5_9HEXA</name>
<dbReference type="Proteomes" id="UP001642540">
    <property type="component" value="Unassembled WGS sequence"/>
</dbReference>
<protein>
    <submittedName>
        <fullName evidence="1">Uncharacterized protein</fullName>
    </submittedName>
</protein>
<evidence type="ECO:0000313" key="1">
    <source>
        <dbReference type="EMBL" id="CAL8097567.1"/>
    </source>
</evidence>
<proteinExistence type="predicted"/>